<dbReference type="GO" id="GO:0005829">
    <property type="term" value="C:cytosol"/>
    <property type="evidence" value="ECO:0007669"/>
    <property type="project" value="TreeGrafter"/>
</dbReference>
<dbReference type="AlphaFoldDB" id="J9H0G7"/>
<dbReference type="PANTHER" id="PTHR47959:SF13">
    <property type="entry name" value="ATP-DEPENDENT RNA HELICASE RHLE"/>
    <property type="match status" value="1"/>
</dbReference>
<dbReference type="PROSITE" id="PS51194">
    <property type="entry name" value="HELICASE_CTER"/>
    <property type="match status" value="1"/>
</dbReference>
<organism evidence="7">
    <name type="scientific">gut metagenome</name>
    <dbReference type="NCBI Taxonomy" id="749906"/>
    <lineage>
        <taxon>unclassified sequences</taxon>
        <taxon>metagenomes</taxon>
        <taxon>organismal metagenomes</taxon>
    </lineage>
</organism>
<keyword evidence="2" id="KW-0378">Hydrolase</keyword>
<evidence type="ECO:0000313" key="7">
    <source>
        <dbReference type="EMBL" id="EJX06790.1"/>
    </source>
</evidence>
<dbReference type="SMART" id="SM00490">
    <property type="entry name" value="HELICc"/>
    <property type="match status" value="1"/>
</dbReference>
<evidence type="ECO:0000259" key="6">
    <source>
        <dbReference type="PROSITE" id="PS51194"/>
    </source>
</evidence>
<gene>
    <name evidence="7" type="ORF">EVA_05103</name>
</gene>
<dbReference type="PANTHER" id="PTHR47959">
    <property type="entry name" value="ATP-DEPENDENT RNA HELICASE RHLE-RELATED"/>
    <property type="match status" value="1"/>
</dbReference>
<proteinExistence type="predicted"/>
<dbReference type="Pfam" id="PF00271">
    <property type="entry name" value="Helicase_C"/>
    <property type="match status" value="1"/>
</dbReference>
<dbReference type="GO" id="GO:0005524">
    <property type="term" value="F:ATP binding"/>
    <property type="evidence" value="ECO:0007669"/>
    <property type="project" value="UniProtKB-KW"/>
</dbReference>
<dbReference type="Gene3D" id="3.40.50.300">
    <property type="entry name" value="P-loop containing nucleotide triphosphate hydrolases"/>
    <property type="match status" value="1"/>
</dbReference>
<comment type="caution">
    <text evidence="7">The sequence shown here is derived from an EMBL/GenBank/DDBJ whole genome shotgun (WGS) entry which is preliminary data.</text>
</comment>
<dbReference type="InterPro" id="IPR001650">
    <property type="entry name" value="Helicase_C-like"/>
</dbReference>
<keyword evidence="1" id="KW-0547">Nucleotide-binding</keyword>
<evidence type="ECO:0000256" key="1">
    <source>
        <dbReference type="ARBA" id="ARBA00022741"/>
    </source>
</evidence>
<accession>J9H0G7</accession>
<reference evidence="7" key="1">
    <citation type="journal article" date="2012" name="PLoS ONE">
        <title>Gene sets for utilization of primary and secondary nutrition supplies in the distal gut of endangered iberian lynx.</title>
        <authorList>
            <person name="Alcaide M."/>
            <person name="Messina E."/>
            <person name="Richter M."/>
            <person name="Bargiela R."/>
            <person name="Peplies J."/>
            <person name="Huws S.A."/>
            <person name="Newbold C.J."/>
            <person name="Golyshin P.N."/>
            <person name="Simon M.A."/>
            <person name="Lopez G."/>
            <person name="Yakimov M.M."/>
            <person name="Ferrer M."/>
        </authorList>
    </citation>
    <scope>NUCLEOTIDE SEQUENCE</scope>
</reference>
<keyword evidence="3 7" id="KW-0347">Helicase</keyword>
<dbReference type="InterPro" id="IPR050079">
    <property type="entry name" value="DEAD_box_RNA_helicase"/>
</dbReference>
<dbReference type="GO" id="GO:0016787">
    <property type="term" value="F:hydrolase activity"/>
    <property type="evidence" value="ECO:0007669"/>
    <property type="project" value="UniProtKB-KW"/>
</dbReference>
<evidence type="ECO:0000256" key="2">
    <source>
        <dbReference type="ARBA" id="ARBA00022801"/>
    </source>
</evidence>
<evidence type="ECO:0000256" key="5">
    <source>
        <dbReference type="SAM" id="MobiDB-lite"/>
    </source>
</evidence>
<dbReference type="InterPro" id="IPR027417">
    <property type="entry name" value="P-loop_NTPase"/>
</dbReference>
<protein>
    <submittedName>
        <fullName evidence="7">DEAD/DEAH box helicase domain-containing protein</fullName>
    </submittedName>
</protein>
<feature type="region of interest" description="Disordered" evidence="5">
    <location>
        <begin position="181"/>
        <end position="264"/>
    </location>
</feature>
<dbReference type="CDD" id="cd18787">
    <property type="entry name" value="SF2_C_DEAD"/>
    <property type="match status" value="1"/>
</dbReference>
<evidence type="ECO:0000256" key="4">
    <source>
        <dbReference type="ARBA" id="ARBA00022840"/>
    </source>
</evidence>
<evidence type="ECO:0000256" key="3">
    <source>
        <dbReference type="ARBA" id="ARBA00022806"/>
    </source>
</evidence>
<dbReference type="EMBL" id="AMCI01001060">
    <property type="protein sequence ID" value="EJX06790.1"/>
    <property type="molecule type" value="Genomic_DNA"/>
</dbReference>
<dbReference type="SUPFAM" id="SSF52540">
    <property type="entry name" value="P-loop containing nucleoside triphosphate hydrolases"/>
    <property type="match status" value="1"/>
</dbReference>
<sequence length="264" mass="29210">MPPKIADLARTVMHDPVEIEIAVSKPAENIAQSVYLCRESDKSVVLRHIFKAQPPQRVILFCSSKQKVKELAILLQRKGYNARAMHSDLQQTERDEVMQLFRARKVDLLVATDIVARGIDIDDITMVINYDAPHDAEDYVHRIGRTARAGREGSAITLIGEKDLRGLAQIEQTLKIKIPRADLPEGVRPPAAEHTTAANKNNRRSGNGGKNRQGGKQQGKPESRNRHRKSAAQGAGNKPHGKTDNKPAARQRPPKSGTGRKPQS</sequence>
<name>J9H0G7_9ZZZZ</name>
<keyword evidence="4" id="KW-0067">ATP-binding</keyword>
<dbReference type="GO" id="GO:0003724">
    <property type="term" value="F:RNA helicase activity"/>
    <property type="evidence" value="ECO:0007669"/>
    <property type="project" value="TreeGrafter"/>
</dbReference>
<feature type="domain" description="Helicase C-terminal" evidence="6">
    <location>
        <begin position="29"/>
        <end position="191"/>
    </location>
</feature>